<evidence type="ECO:0000313" key="4">
    <source>
        <dbReference type="Proteomes" id="UP000234505"/>
    </source>
</evidence>
<reference evidence="2" key="4">
    <citation type="submission" date="2024-01" db="EMBL/GenBank/DDBJ databases">
        <authorList>
            <person name="Macesic N."/>
        </authorList>
    </citation>
    <scope>NUCLEOTIDE SEQUENCE</scope>
    <source>
        <strain evidence="2">CPO078</strain>
    </source>
</reference>
<evidence type="ECO:0000313" key="2">
    <source>
        <dbReference type="EMBL" id="MEC6053198.1"/>
    </source>
</evidence>
<dbReference type="Proteomes" id="UP001175817">
    <property type="component" value="Unassembled WGS sequence"/>
</dbReference>
<dbReference type="RefSeq" id="WP_032408651.1">
    <property type="nucleotide sequence ID" value="NZ_CABEJB010000005.1"/>
</dbReference>
<keyword evidence="1" id="KW-0472">Membrane</keyword>
<evidence type="ECO:0000313" key="3">
    <source>
        <dbReference type="EMBL" id="PLL30207.1"/>
    </source>
</evidence>
<proteinExistence type="predicted"/>
<dbReference type="Proteomes" id="UP000234505">
    <property type="component" value="Unassembled WGS sequence"/>
</dbReference>
<organism evidence="3 4">
    <name type="scientific">Klebsiella michiganensis</name>
    <dbReference type="NCBI Taxonomy" id="1134687"/>
    <lineage>
        <taxon>Bacteria</taxon>
        <taxon>Pseudomonadati</taxon>
        <taxon>Pseudomonadota</taxon>
        <taxon>Gammaproteobacteria</taxon>
        <taxon>Enterobacterales</taxon>
        <taxon>Enterobacteriaceae</taxon>
        <taxon>Klebsiella/Raoultella group</taxon>
        <taxon>Klebsiella</taxon>
    </lineage>
</organism>
<reference evidence="3 4" key="1">
    <citation type="submission" date="2017-11" db="EMBL/GenBank/DDBJ databases">
        <authorList>
            <person name="Han C.G."/>
        </authorList>
    </citation>
    <scope>NUCLEOTIDE SEQUENCE [LARGE SCALE GENOMIC DNA]</scope>
    <source>
        <strain evidence="3 4">A11</strain>
    </source>
</reference>
<gene>
    <name evidence="3" type="ORF">CWN50_23200</name>
    <name evidence="2" type="ORF">QAB24_022130</name>
</gene>
<protein>
    <submittedName>
        <fullName evidence="3">Uncharacterized protein</fullName>
    </submittedName>
</protein>
<reference evidence="2" key="3">
    <citation type="journal article" date="2023" name="Nat. Commun.">
        <title>Genomic dissection of endemic carbapenem resistance reveals metallo-beta-lactamase dissemination through clonal, plasmid and integron transfer.</title>
        <authorList>
            <person name="Macesic N."/>
            <person name="Hawkey J."/>
            <person name="Vezina B."/>
            <person name="Wisniewski J.A."/>
            <person name="Cottingham H."/>
            <person name="Blakeway L.V."/>
            <person name="Harshegyi T."/>
            <person name="Pragastis K."/>
            <person name="Badoordeen G.Z."/>
            <person name="Dennison A."/>
            <person name="Spelman D.W."/>
            <person name="Jenney A.W.J."/>
            <person name="Peleg A.Y."/>
        </authorList>
    </citation>
    <scope>NUCLEOTIDE SEQUENCE</scope>
    <source>
        <strain evidence="2">CPO078</strain>
    </source>
</reference>
<dbReference type="AlphaFoldDB" id="A0A2J4QGN3"/>
<keyword evidence="1" id="KW-0812">Transmembrane</keyword>
<evidence type="ECO:0000256" key="1">
    <source>
        <dbReference type="SAM" id="Phobius"/>
    </source>
</evidence>
<dbReference type="EMBL" id="JARTTH020000001">
    <property type="protein sequence ID" value="MEC6053198.1"/>
    <property type="molecule type" value="Genomic_DNA"/>
</dbReference>
<comment type="caution">
    <text evidence="3">The sequence shown here is derived from an EMBL/GenBank/DDBJ whole genome shotgun (WGS) entry which is preliminary data.</text>
</comment>
<sequence>MILMILAPLIGVIGAALFSYGAWLVFPPAGFITAGVLCLFWSWAVSKYLSAPRNVQNEGGD</sequence>
<name>A0A2J4QGN3_9ENTR</name>
<feature type="transmembrane region" description="Helical" evidence="1">
    <location>
        <begin position="24"/>
        <end position="44"/>
    </location>
</feature>
<dbReference type="EMBL" id="PIDS01000967">
    <property type="protein sequence ID" value="PLL30207.1"/>
    <property type="molecule type" value="Genomic_DNA"/>
</dbReference>
<keyword evidence="1" id="KW-1133">Transmembrane helix</keyword>
<reference evidence="3 4" key="2">
    <citation type="submission" date="2018-01" db="EMBL/GenBank/DDBJ databases">
        <title>Genomic study of Klebsiella pneumoniae.</title>
        <authorList>
            <person name="Yang Y."/>
            <person name="Bicalho R."/>
        </authorList>
    </citation>
    <scope>NUCLEOTIDE SEQUENCE [LARGE SCALE GENOMIC DNA]</scope>
    <source>
        <strain evidence="3 4">A11</strain>
    </source>
</reference>
<accession>A0A2J4QGN3</accession>